<dbReference type="EMBL" id="JACGWO010000011">
    <property type="protein sequence ID" value="KAK4415879.1"/>
    <property type="molecule type" value="Genomic_DNA"/>
</dbReference>
<accession>A0AAE2CBA6</accession>
<organism evidence="2 3">
    <name type="scientific">Sesamum alatum</name>
    <dbReference type="NCBI Taxonomy" id="300844"/>
    <lineage>
        <taxon>Eukaryota</taxon>
        <taxon>Viridiplantae</taxon>
        <taxon>Streptophyta</taxon>
        <taxon>Embryophyta</taxon>
        <taxon>Tracheophyta</taxon>
        <taxon>Spermatophyta</taxon>
        <taxon>Magnoliopsida</taxon>
        <taxon>eudicotyledons</taxon>
        <taxon>Gunneridae</taxon>
        <taxon>Pentapetalae</taxon>
        <taxon>asterids</taxon>
        <taxon>lamiids</taxon>
        <taxon>Lamiales</taxon>
        <taxon>Pedaliaceae</taxon>
        <taxon>Sesamum</taxon>
    </lineage>
</organism>
<evidence type="ECO:0000256" key="1">
    <source>
        <dbReference type="SAM" id="MobiDB-lite"/>
    </source>
</evidence>
<comment type="caution">
    <text evidence="2">The sequence shown here is derived from an EMBL/GenBank/DDBJ whole genome shotgun (WGS) entry which is preliminary data.</text>
</comment>
<feature type="compositionally biased region" description="Basic residues" evidence="1">
    <location>
        <begin position="1"/>
        <end position="11"/>
    </location>
</feature>
<proteinExistence type="predicted"/>
<evidence type="ECO:0000313" key="3">
    <source>
        <dbReference type="Proteomes" id="UP001293254"/>
    </source>
</evidence>
<feature type="compositionally biased region" description="Basic and acidic residues" evidence="1">
    <location>
        <begin position="12"/>
        <end position="23"/>
    </location>
</feature>
<name>A0AAE2CBA6_9LAMI</name>
<sequence>MSSSKSSKHSKSRSECRGAREAVEQTEEEENTKHLKELVVWWKEAREELSSPGHKDEWGKTKSTLDHLIPKFCTMIPRRLRLLGIVQGMLLRFRPSITCQDCPHTSRRAPCSLPYAEMEVRFQRAAEEAEKAHAEALEQGKAEGFSTGRLAGRIEGLNEGHGVDLQSEEHKQEVLGHCLQGPRDFLKVPAFKLAVDIQSARFLNEGFDKYIAQVTKLNGFVDGFDQRHLDPSLDANL</sequence>
<dbReference type="Proteomes" id="UP001293254">
    <property type="component" value="Unassembled WGS sequence"/>
</dbReference>
<keyword evidence="3" id="KW-1185">Reference proteome</keyword>
<reference evidence="2" key="1">
    <citation type="submission" date="2020-06" db="EMBL/GenBank/DDBJ databases">
        <authorList>
            <person name="Li T."/>
            <person name="Hu X."/>
            <person name="Zhang T."/>
            <person name="Song X."/>
            <person name="Zhang H."/>
            <person name="Dai N."/>
            <person name="Sheng W."/>
            <person name="Hou X."/>
            <person name="Wei L."/>
        </authorList>
    </citation>
    <scope>NUCLEOTIDE SEQUENCE</scope>
    <source>
        <strain evidence="2">3651</strain>
        <tissue evidence="2">Leaf</tissue>
    </source>
</reference>
<feature type="region of interest" description="Disordered" evidence="1">
    <location>
        <begin position="1"/>
        <end position="32"/>
    </location>
</feature>
<reference evidence="2" key="2">
    <citation type="journal article" date="2024" name="Plant">
        <title>Genomic evolution and insights into agronomic trait innovations of Sesamum species.</title>
        <authorList>
            <person name="Miao H."/>
            <person name="Wang L."/>
            <person name="Qu L."/>
            <person name="Liu H."/>
            <person name="Sun Y."/>
            <person name="Le M."/>
            <person name="Wang Q."/>
            <person name="Wei S."/>
            <person name="Zheng Y."/>
            <person name="Lin W."/>
            <person name="Duan Y."/>
            <person name="Cao H."/>
            <person name="Xiong S."/>
            <person name="Wang X."/>
            <person name="Wei L."/>
            <person name="Li C."/>
            <person name="Ma Q."/>
            <person name="Ju M."/>
            <person name="Zhao R."/>
            <person name="Li G."/>
            <person name="Mu C."/>
            <person name="Tian Q."/>
            <person name="Mei H."/>
            <person name="Zhang T."/>
            <person name="Gao T."/>
            <person name="Zhang H."/>
        </authorList>
    </citation>
    <scope>NUCLEOTIDE SEQUENCE</scope>
    <source>
        <strain evidence="2">3651</strain>
    </source>
</reference>
<protein>
    <submittedName>
        <fullName evidence="2">Uncharacterized protein</fullName>
    </submittedName>
</protein>
<evidence type="ECO:0000313" key="2">
    <source>
        <dbReference type="EMBL" id="KAK4415879.1"/>
    </source>
</evidence>
<gene>
    <name evidence="2" type="ORF">Salat_2695300</name>
</gene>
<dbReference type="AlphaFoldDB" id="A0AAE2CBA6"/>